<evidence type="ECO:0000259" key="13">
    <source>
        <dbReference type="Pfam" id="PF04104"/>
    </source>
</evidence>
<reference evidence="14" key="1">
    <citation type="submission" date="2019-08" db="EMBL/GenBank/DDBJ databases">
        <title>The improved chromosome-level genome for the pearl oyster Pinctada fucata martensii using PacBio sequencing and Hi-C.</title>
        <authorList>
            <person name="Zheng Z."/>
        </authorList>
    </citation>
    <scope>NUCLEOTIDE SEQUENCE</scope>
    <source>
        <strain evidence="14">ZZ-2019</strain>
        <tissue evidence="14">Adductor muscle</tissue>
    </source>
</reference>
<dbReference type="Pfam" id="PF04104">
    <property type="entry name" value="DNA_primase_lrg"/>
    <property type="match status" value="1"/>
</dbReference>
<evidence type="ECO:0000256" key="11">
    <source>
        <dbReference type="PIRSR" id="PIRSR009449-1"/>
    </source>
</evidence>
<proteinExistence type="inferred from homology"/>
<dbReference type="InterPro" id="IPR058560">
    <property type="entry name" value="DNA_primase_C"/>
</dbReference>
<evidence type="ECO:0000256" key="7">
    <source>
        <dbReference type="ARBA" id="ARBA00022723"/>
    </source>
</evidence>
<evidence type="ECO:0000256" key="4">
    <source>
        <dbReference type="ARBA" id="ARBA00022485"/>
    </source>
</evidence>
<feature type="binding site" evidence="11">
    <location>
        <position position="201"/>
    </location>
    <ligand>
        <name>[4Fe-4S] cluster</name>
        <dbReference type="ChEBI" id="CHEBI:49883"/>
    </ligand>
</feature>
<comment type="caution">
    <text evidence="14">The sequence shown here is derived from an EMBL/GenBank/DDBJ whole genome shotgun (WGS) entry which is preliminary data.</text>
</comment>
<keyword evidence="6" id="KW-0235">DNA replication</keyword>
<dbReference type="EMBL" id="VSWD01000010">
    <property type="protein sequence ID" value="KAK3090826.1"/>
    <property type="molecule type" value="Genomic_DNA"/>
</dbReference>
<gene>
    <name evidence="14" type="ORF">FSP39_014955</name>
</gene>
<dbReference type="GO" id="GO:0051539">
    <property type="term" value="F:4 iron, 4 sulfur cluster binding"/>
    <property type="evidence" value="ECO:0007669"/>
    <property type="project" value="UniProtKB-KW"/>
</dbReference>
<evidence type="ECO:0000313" key="15">
    <source>
        <dbReference type="Proteomes" id="UP001186944"/>
    </source>
</evidence>
<sequence length="435" mass="49649">TDSNTDAELLRFDVTSHFILRLAYCKSEELKRWFLQQELDFFKFRFNNLTIDQKQEFLLANSLDYKPISDEEKSSILSDLMAAGGRNAATMDTQEFFKVPFTEVFDLIQRRRVFLSRGYAFVPRDDLVSIVITHYRTQLSHALAMTSRALPHLEEDNRLLPMLSGLSKRYLGEDYGTKKNNAGQVTADMIDMLSRQSFPLCMQQLHQACRRDHHLRHGGRQQYGLFLKGIGLSLEEAMKFWKTEFMKMMDGDKFDKNYSYNIRHNYGKEGKRADYTPYSCNKIIMSNAPGTGDNHGCPFRHTDVDLLAQKLRLANIGKDHVEKAISFVKGGHYQLACKSYFEATHPPLPDGEDISINHPNQYFDESRRVLSGEKKEGPRLSQPPRTPASKSTQPSQNTPQSQSSNPTQTQGAPSSQLSELGEMEDDDDLLASMDS</sequence>
<name>A0AA88Y7D8_PINIB</name>
<evidence type="ECO:0000256" key="1">
    <source>
        <dbReference type="ARBA" id="ARBA00001966"/>
    </source>
</evidence>
<evidence type="ECO:0000256" key="10">
    <source>
        <dbReference type="ARBA" id="ARBA00023125"/>
    </source>
</evidence>
<dbReference type="InterPro" id="IPR016558">
    <property type="entry name" value="DNA_primase_lsu_euk"/>
</dbReference>
<keyword evidence="7 11" id="KW-0479">Metal-binding</keyword>
<dbReference type="PANTHER" id="PTHR10537:SF3">
    <property type="entry name" value="DNA PRIMASE LARGE SUBUNIT"/>
    <property type="match status" value="1"/>
</dbReference>
<dbReference type="PIRSF" id="PIRSF009449">
    <property type="entry name" value="DNA_primase_large_subunit"/>
    <property type="match status" value="1"/>
</dbReference>
<evidence type="ECO:0000256" key="8">
    <source>
        <dbReference type="ARBA" id="ARBA00023004"/>
    </source>
</evidence>
<dbReference type="Gene3D" id="1.20.930.80">
    <property type="match status" value="1"/>
</dbReference>
<evidence type="ECO:0000256" key="2">
    <source>
        <dbReference type="ARBA" id="ARBA00010564"/>
    </source>
</evidence>
<feature type="compositionally biased region" description="Low complexity" evidence="12">
    <location>
        <begin position="391"/>
        <end position="410"/>
    </location>
</feature>
<dbReference type="AlphaFoldDB" id="A0AA88Y7D8"/>
<feature type="domain" description="DNA primase large subunit C-terminal" evidence="13">
    <location>
        <begin position="193"/>
        <end position="363"/>
    </location>
</feature>
<evidence type="ECO:0000313" key="14">
    <source>
        <dbReference type="EMBL" id="KAK3090826.1"/>
    </source>
</evidence>
<evidence type="ECO:0000256" key="12">
    <source>
        <dbReference type="SAM" id="MobiDB-lite"/>
    </source>
</evidence>
<dbReference type="GO" id="GO:0003677">
    <property type="term" value="F:DNA binding"/>
    <property type="evidence" value="ECO:0007669"/>
    <property type="project" value="UniProtKB-KW"/>
</dbReference>
<keyword evidence="9 11" id="KW-0411">Iron-sulfur</keyword>
<keyword evidence="4 11" id="KW-0004">4Fe-4S</keyword>
<keyword evidence="8 11" id="KW-0408">Iron</keyword>
<keyword evidence="5" id="KW-0639">Primosome</keyword>
<evidence type="ECO:0000256" key="3">
    <source>
        <dbReference type="ARBA" id="ARBA00019038"/>
    </source>
</evidence>
<organism evidence="14 15">
    <name type="scientific">Pinctada imbricata</name>
    <name type="common">Atlantic pearl-oyster</name>
    <name type="synonym">Pinctada martensii</name>
    <dbReference type="NCBI Taxonomy" id="66713"/>
    <lineage>
        <taxon>Eukaryota</taxon>
        <taxon>Metazoa</taxon>
        <taxon>Spiralia</taxon>
        <taxon>Lophotrochozoa</taxon>
        <taxon>Mollusca</taxon>
        <taxon>Bivalvia</taxon>
        <taxon>Autobranchia</taxon>
        <taxon>Pteriomorphia</taxon>
        <taxon>Pterioida</taxon>
        <taxon>Pterioidea</taxon>
        <taxon>Pteriidae</taxon>
        <taxon>Pinctada</taxon>
    </lineage>
</organism>
<dbReference type="GO" id="GO:0046872">
    <property type="term" value="F:metal ion binding"/>
    <property type="evidence" value="ECO:0007669"/>
    <property type="project" value="UniProtKB-KW"/>
</dbReference>
<dbReference type="Proteomes" id="UP001186944">
    <property type="component" value="Unassembled WGS sequence"/>
</dbReference>
<comment type="cofactor">
    <cofactor evidence="1">
        <name>[4Fe-4S] cluster</name>
        <dbReference type="ChEBI" id="CHEBI:49883"/>
    </cofactor>
</comment>
<dbReference type="GO" id="GO:0005658">
    <property type="term" value="C:alpha DNA polymerase:primase complex"/>
    <property type="evidence" value="ECO:0007669"/>
    <property type="project" value="TreeGrafter"/>
</dbReference>
<feature type="binding site" evidence="11">
    <location>
        <position position="297"/>
    </location>
    <ligand>
        <name>[4Fe-4S] cluster</name>
        <dbReference type="ChEBI" id="CHEBI:49883"/>
    </ligand>
</feature>
<keyword evidence="10" id="KW-0238">DNA-binding</keyword>
<evidence type="ECO:0000256" key="5">
    <source>
        <dbReference type="ARBA" id="ARBA00022515"/>
    </source>
</evidence>
<accession>A0AA88Y7D8</accession>
<feature type="non-terminal residue" evidence="14">
    <location>
        <position position="1"/>
    </location>
</feature>
<keyword evidence="15" id="KW-1185">Reference proteome</keyword>
<feature type="binding site" evidence="11">
    <location>
        <position position="337"/>
    </location>
    <ligand>
        <name>[4Fe-4S] cluster</name>
        <dbReference type="ChEBI" id="CHEBI:49883"/>
    </ligand>
</feature>
<protein>
    <recommendedName>
        <fullName evidence="3">DNA primase large subunit</fullName>
    </recommendedName>
</protein>
<dbReference type="GO" id="GO:0006270">
    <property type="term" value="P:DNA replication initiation"/>
    <property type="evidence" value="ECO:0007669"/>
    <property type="project" value="TreeGrafter"/>
</dbReference>
<feature type="binding site" evidence="11">
    <location>
        <position position="280"/>
    </location>
    <ligand>
        <name>[4Fe-4S] cluster</name>
        <dbReference type="ChEBI" id="CHEBI:49883"/>
    </ligand>
</feature>
<dbReference type="GO" id="GO:0006269">
    <property type="term" value="P:DNA replication, synthesis of primer"/>
    <property type="evidence" value="ECO:0007669"/>
    <property type="project" value="UniProtKB-KW"/>
</dbReference>
<dbReference type="Pfam" id="PF26466">
    <property type="entry name" value="DNA_primase_lrg_N"/>
    <property type="match status" value="1"/>
</dbReference>
<dbReference type="CDD" id="cd07322">
    <property type="entry name" value="PriL_PriS_Eukaryotic"/>
    <property type="match status" value="1"/>
</dbReference>
<dbReference type="PANTHER" id="PTHR10537">
    <property type="entry name" value="DNA PRIMASE LARGE SUBUNIT"/>
    <property type="match status" value="1"/>
</dbReference>
<feature type="region of interest" description="Disordered" evidence="12">
    <location>
        <begin position="370"/>
        <end position="435"/>
    </location>
</feature>
<dbReference type="InterPro" id="IPR007238">
    <property type="entry name" value="DNA_primase_lsu_euk/arc"/>
</dbReference>
<evidence type="ECO:0000256" key="6">
    <source>
        <dbReference type="ARBA" id="ARBA00022705"/>
    </source>
</evidence>
<comment type="similarity">
    <text evidence="2">Belongs to the eukaryotic-type primase large subunit family.</text>
</comment>
<evidence type="ECO:0000256" key="9">
    <source>
        <dbReference type="ARBA" id="ARBA00023014"/>
    </source>
</evidence>